<dbReference type="PANTHER" id="PTHR11866">
    <property type="entry name" value="G-PROTEIN COUPLED RECEPTOR FAMILY 1 MEMBER"/>
    <property type="match status" value="1"/>
</dbReference>
<dbReference type="Pfam" id="PF00001">
    <property type="entry name" value="7tm_1"/>
    <property type="match status" value="1"/>
</dbReference>
<dbReference type="SUPFAM" id="SSF81321">
    <property type="entry name" value="Family A G protein-coupled receptor-like"/>
    <property type="match status" value="1"/>
</dbReference>
<comment type="subcellular location">
    <subcellularLocation>
        <location evidence="1">Cell membrane</location>
        <topology evidence="1">Multi-pass membrane protein</topology>
    </subcellularLocation>
</comment>
<name>A0ABM4C0Z2_HYDVU</name>
<dbReference type="CDD" id="cd00637">
    <property type="entry name" value="7tm_classA_rhodopsin-like"/>
    <property type="match status" value="1"/>
</dbReference>
<feature type="transmembrane region" description="Helical" evidence="10">
    <location>
        <begin position="106"/>
        <end position="126"/>
    </location>
</feature>
<evidence type="ECO:0000259" key="11">
    <source>
        <dbReference type="PROSITE" id="PS50262"/>
    </source>
</evidence>
<evidence type="ECO:0000256" key="8">
    <source>
        <dbReference type="ARBA" id="ARBA00023180"/>
    </source>
</evidence>
<keyword evidence="5" id="KW-0297">G-protein coupled receptor</keyword>
<dbReference type="RefSeq" id="XP_065655212.1">
    <property type="nucleotide sequence ID" value="XM_065799140.1"/>
</dbReference>
<dbReference type="GeneID" id="100200500"/>
<feature type="transmembrane region" description="Helical" evidence="10">
    <location>
        <begin position="362"/>
        <end position="385"/>
    </location>
</feature>
<dbReference type="PROSITE" id="PS50262">
    <property type="entry name" value="G_PROTEIN_RECEP_F1_2"/>
    <property type="match status" value="1"/>
</dbReference>
<dbReference type="Proteomes" id="UP001652625">
    <property type="component" value="Chromosome 06"/>
</dbReference>
<evidence type="ECO:0000256" key="1">
    <source>
        <dbReference type="ARBA" id="ARBA00004651"/>
    </source>
</evidence>
<keyword evidence="2" id="KW-1003">Cell membrane</keyword>
<dbReference type="InterPro" id="IPR017452">
    <property type="entry name" value="GPCR_Rhodpsn_7TM"/>
</dbReference>
<keyword evidence="6 10" id="KW-0472">Membrane</keyword>
<feature type="transmembrane region" description="Helical" evidence="10">
    <location>
        <begin position="146"/>
        <end position="172"/>
    </location>
</feature>
<proteinExistence type="predicted"/>
<reference evidence="13" key="1">
    <citation type="submission" date="2025-08" db="UniProtKB">
        <authorList>
            <consortium name="RefSeq"/>
        </authorList>
    </citation>
    <scope>IDENTIFICATION</scope>
</reference>
<evidence type="ECO:0000313" key="12">
    <source>
        <dbReference type="Proteomes" id="UP001652625"/>
    </source>
</evidence>
<dbReference type="Gene3D" id="1.20.1070.10">
    <property type="entry name" value="Rhodopsin 7-helix transmembrane proteins"/>
    <property type="match status" value="2"/>
</dbReference>
<keyword evidence="8" id="KW-0325">Glycoprotein</keyword>
<sequence length="441" mass="49849">MNQSISSTAFVASAEIAKTTSITSDGIVKAVSSLLTCASVILIVAYIRMVNLEKREEDFFCKVQCFFGTLLRLTDVGTTTGVAVDRFIAVYKPITYRTRVKLKHGYVLSGILWLICITIAALPFLGIGGVDRGLLSICTANWRSEFTLIVLSVTYSQFIVVLVCYIGIFNCIKGFIGRKKAMIKSQITSYSPQITKIVETNENPRKDIVNIVKNSYVVSNEPNHLQITSSETISGTDEITVDETTFDEPNETTAEEVIQENIKKKIVTSTSHKVNRVSWLDKVKKDLVPDINELQINLKNSNIIEDELTLRVNLRKKSKRVYKVKKLKRFSAIMADRWNAVKIRKRTSNIKHIKESQRFAKVMGIIVLIFYLSWMPLAISINVVYADALSNEKEHDLLQIGYNISMFSSIGVPIAFPVMCKPYLIGYKRILSWLCRKKKCK</sequence>
<dbReference type="PANTHER" id="PTHR11866:SF42">
    <property type="entry name" value="G-PROTEIN COUPLED RECEPTORS FAMILY 1 PROFILE DOMAIN-CONTAINING PROTEIN"/>
    <property type="match status" value="1"/>
</dbReference>
<evidence type="ECO:0000256" key="3">
    <source>
        <dbReference type="ARBA" id="ARBA00022692"/>
    </source>
</evidence>
<evidence type="ECO:0000256" key="4">
    <source>
        <dbReference type="ARBA" id="ARBA00022989"/>
    </source>
</evidence>
<gene>
    <name evidence="13" type="primary">LOC100200500</name>
</gene>
<evidence type="ECO:0000256" key="6">
    <source>
        <dbReference type="ARBA" id="ARBA00023136"/>
    </source>
</evidence>
<keyword evidence="7 13" id="KW-0675">Receptor</keyword>
<feature type="transmembrane region" description="Helical" evidence="10">
    <location>
        <begin position="27"/>
        <end position="47"/>
    </location>
</feature>
<evidence type="ECO:0000256" key="9">
    <source>
        <dbReference type="ARBA" id="ARBA00023224"/>
    </source>
</evidence>
<dbReference type="InterPro" id="IPR000276">
    <property type="entry name" value="GPCR_Rhodpsn"/>
</dbReference>
<evidence type="ECO:0000256" key="7">
    <source>
        <dbReference type="ARBA" id="ARBA00023170"/>
    </source>
</evidence>
<keyword evidence="3 10" id="KW-0812">Transmembrane</keyword>
<dbReference type="InterPro" id="IPR008365">
    <property type="entry name" value="Prostanoid_rcpt"/>
</dbReference>
<organism evidence="12 13">
    <name type="scientific">Hydra vulgaris</name>
    <name type="common">Hydra</name>
    <name type="synonym">Hydra attenuata</name>
    <dbReference type="NCBI Taxonomy" id="6087"/>
    <lineage>
        <taxon>Eukaryota</taxon>
        <taxon>Metazoa</taxon>
        <taxon>Cnidaria</taxon>
        <taxon>Hydrozoa</taxon>
        <taxon>Hydroidolina</taxon>
        <taxon>Anthoathecata</taxon>
        <taxon>Aplanulata</taxon>
        <taxon>Hydridae</taxon>
        <taxon>Hydra</taxon>
    </lineage>
</organism>
<keyword evidence="12" id="KW-1185">Reference proteome</keyword>
<evidence type="ECO:0000256" key="10">
    <source>
        <dbReference type="SAM" id="Phobius"/>
    </source>
</evidence>
<protein>
    <submittedName>
        <fullName evidence="13">Octopamine receptor isoform X2</fullName>
    </submittedName>
</protein>
<evidence type="ECO:0000256" key="2">
    <source>
        <dbReference type="ARBA" id="ARBA00022475"/>
    </source>
</evidence>
<keyword evidence="9" id="KW-0807">Transducer</keyword>
<accession>A0ABM4C0Z2</accession>
<evidence type="ECO:0000256" key="5">
    <source>
        <dbReference type="ARBA" id="ARBA00023040"/>
    </source>
</evidence>
<dbReference type="PRINTS" id="PR00237">
    <property type="entry name" value="GPCRRHODOPSN"/>
</dbReference>
<evidence type="ECO:0000313" key="13">
    <source>
        <dbReference type="RefSeq" id="XP_065655212.1"/>
    </source>
</evidence>
<feature type="domain" description="G-protein coupled receptors family 1 profile" evidence="11">
    <location>
        <begin position="30"/>
        <end position="416"/>
    </location>
</feature>
<keyword evidence="4 10" id="KW-1133">Transmembrane helix</keyword>
<feature type="transmembrane region" description="Helical" evidence="10">
    <location>
        <begin position="397"/>
        <end position="419"/>
    </location>
</feature>